<feature type="domain" description="F-box" evidence="1">
    <location>
        <begin position="26"/>
        <end position="60"/>
    </location>
</feature>
<gene>
    <name evidence="2" type="ORF">TVY486_0800780</name>
</gene>
<evidence type="ECO:0000313" key="2">
    <source>
        <dbReference type="EMBL" id="CCC49470.1"/>
    </source>
</evidence>
<sequence>MNGIPSPPPPPARKNRRPFITAFIGQVFQFLPARDLLQCGLVSRAWREESVSMALWRQLLMTNSETAPFAFRGLALKEMQRLALSESFSEYPSPAFTLYDPRSATGEPFPRFGCNFGRAALIMQSSQNVGNTSQDMPNVAATFTSSDPQAPERTECCTPLSCRANCIQNSFNTLKLYSLQLMRQIRTYEECVRRLLQNAPNVEASKLYERCSKELKQVKLFEEIVTSSFCQSEDGNLGMGLRSFVQIEIISMKAVGSSHHLSWCRFKKAFPLDNTYYDYLDVLHSCGQIVCETLKYHQSEIERVESKLKIFHIIKETIGEVISARLSSGKNVPWKDLIRLLETRRCNE</sequence>
<dbReference type="EMBL" id="HE573024">
    <property type="protein sequence ID" value="CCC49470.1"/>
    <property type="molecule type" value="Genomic_DNA"/>
</dbReference>
<dbReference type="Gene3D" id="1.20.1280.50">
    <property type="match status" value="1"/>
</dbReference>
<proteinExistence type="predicted"/>
<dbReference type="InterPro" id="IPR036047">
    <property type="entry name" value="F-box-like_dom_sf"/>
</dbReference>
<organism evidence="2">
    <name type="scientific">Trypanosoma vivax (strain Y486)</name>
    <dbReference type="NCBI Taxonomy" id="1055687"/>
    <lineage>
        <taxon>Eukaryota</taxon>
        <taxon>Discoba</taxon>
        <taxon>Euglenozoa</taxon>
        <taxon>Kinetoplastea</taxon>
        <taxon>Metakinetoplastina</taxon>
        <taxon>Trypanosomatida</taxon>
        <taxon>Trypanosomatidae</taxon>
        <taxon>Trypanosoma</taxon>
        <taxon>Duttonella</taxon>
    </lineage>
</organism>
<reference evidence="2" key="1">
    <citation type="journal article" date="2012" name="Proc. Natl. Acad. Sci. U.S.A.">
        <title>Antigenic diversity is generated by distinct evolutionary mechanisms in African trypanosome species.</title>
        <authorList>
            <person name="Jackson A.P."/>
            <person name="Berry A."/>
            <person name="Aslett M."/>
            <person name="Allison H.C."/>
            <person name="Burton P."/>
            <person name="Vavrova-Anderson J."/>
            <person name="Brown R."/>
            <person name="Browne H."/>
            <person name="Corton N."/>
            <person name="Hauser H."/>
            <person name="Gamble J."/>
            <person name="Gilderthorp R."/>
            <person name="Marcello L."/>
            <person name="McQuillan J."/>
            <person name="Otto T.D."/>
            <person name="Quail M.A."/>
            <person name="Sanders M.J."/>
            <person name="van Tonder A."/>
            <person name="Ginger M.L."/>
            <person name="Field M.C."/>
            <person name="Barry J.D."/>
            <person name="Hertz-Fowler C."/>
            <person name="Berriman M."/>
        </authorList>
    </citation>
    <scope>NUCLEOTIDE SEQUENCE</scope>
    <source>
        <strain evidence="2">Y486</strain>
    </source>
</reference>
<protein>
    <recommendedName>
        <fullName evidence="1">F-box domain-containing protein</fullName>
    </recommendedName>
</protein>
<dbReference type="VEuPathDB" id="TriTrypDB:TvY486_0800780"/>
<dbReference type="AlphaFoldDB" id="G0U072"/>
<dbReference type="Pfam" id="PF12937">
    <property type="entry name" value="F-box-like"/>
    <property type="match status" value="1"/>
</dbReference>
<accession>G0U072</accession>
<dbReference type="SUPFAM" id="SSF81383">
    <property type="entry name" value="F-box domain"/>
    <property type="match status" value="1"/>
</dbReference>
<evidence type="ECO:0000259" key="1">
    <source>
        <dbReference type="Pfam" id="PF12937"/>
    </source>
</evidence>
<dbReference type="InterPro" id="IPR001810">
    <property type="entry name" value="F-box_dom"/>
</dbReference>
<name>G0U072_TRYVY</name>